<keyword evidence="6" id="KW-1185">Reference proteome</keyword>
<dbReference type="eggNOG" id="COG0071">
    <property type="taxonomic scope" value="Bacteria"/>
</dbReference>
<feature type="compositionally biased region" description="Polar residues" evidence="3">
    <location>
        <begin position="32"/>
        <end position="53"/>
    </location>
</feature>
<dbReference type="OrthoDB" id="1806521at2"/>
<comment type="caution">
    <text evidence="5">The sequence shown here is derived from an EMBL/GenBank/DDBJ whole genome shotgun (WGS) entry which is preliminary data.</text>
</comment>
<evidence type="ECO:0000313" key="5">
    <source>
        <dbReference type="EMBL" id="KEO83886.1"/>
    </source>
</evidence>
<dbReference type="RefSeq" id="WP_038086335.1">
    <property type="nucleotide sequence ID" value="NZ_JMIR01000008.1"/>
</dbReference>
<name>A0A074LNY8_9BACL</name>
<accession>A0A074LNY8</accession>
<proteinExistence type="inferred from homology"/>
<organism evidence="5 6">
    <name type="scientific">Tumebacillus flagellatus</name>
    <dbReference type="NCBI Taxonomy" id="1157490"/>
    <lineage>
        <taxon>Bacteria</taxon>
        <taxon>Bacillati</taxon>
        <taxon>Bacillota</taxon>
        <taxon>Bacilli</taxon>
        <taxon>Bacillales</taxon>
        <taxon>Alicyclobacillaceae</taxon>
        <taxon>Tumebacillus</taxon>
    </lineage>
</organism>
<dbReference type="PANTHER" id="PTHR11527">
    <property type="entry name" value="HEAT-SHOCK PROTEIN 20 FAMILY MEMBER"/>
    <property type="match status" value="1"/>
</dbReference>
<evidence type="ECO:0000259" key="4">
    <source>
        <dbReference type="PROSITE" id="PS01031"/>
    </source>
</evidence>
<dbReference type="AlphaFoldDB" id="A0A074LNY8"/>
<dbReference type="Gene3D" id="2.60.40.790">
    <property type="match status" value="1"/>
</dbReference>
<dbReference type="STRING" id="1157490.EL26_08200"/>
<feature type="region of interest" description="Disordered" evidence="3">
    <location>
        <begin position="32"/>
        <end position="60"/>
    </location>
</feature>
<dbReference type="InterPro" id="IPR002068">
    <property type="entry name" value="A-crystallin/Hsp20_dom"/>
</dbReference>
<dbReference type="CDD" id="cd06464">
    <property type="entry name" value="ACD_sHsps-like"/>
    <property type="match status" value="1"/>
</dbReference>
<reference evidence="5 6" key="1">
    <citation type="journal article" date="2013" name="Int. J. Syst. Evol. Microbiol.">
        <title>Tumebacillus flagellatus sp. nov., an alpha-amylase/pullulanase-producing bacterium isolated from cassava wastewater.</title>
        <authorList>
            <person name="Wang Q."/>
            <person name="Xie N."/>
            <person name="Qin Y."/>
            <person name="Shen N."/>
            <person name="Zhu J."/>
            <person name="Mi H."/>
            <person name="Huang R."/>
        </authorList>
    </citation>
    <scope>NUCLEOTIDE SEQUENCE [LARGE SCALE GENOMIC DNA]</scope>
    <source>
        <strain evidence="5 6">GST4</strain>
    </source>
</reference>
<evidence type="ECO:0000256" key="3">
    <source>
        <dbReference type="SAM" id="MobiDB-lite"/>
    </source>
</evidence>
<evidence type="ECO:0000313" key="6">
    <source>
        <dbReference type="Proteomes" id="UP000027931"/>
    </source>
</evidence>
<dbReference type="PROSITE" id="PS01031">
    <property type="entry name" value="SHSP"/>
    <property type="match status" value="1"/>
</dbReference>
<dbReference type="EMBL" id="JMIR01000008">
    <property type="protein sequence ID" value="KEO83886.1"/>
    <property type="molecule type" value="Genomic_DNA"/>
</dbReference>
<evidence type="ECO:0000256" key="2">
    <source>
        <dbReference type="RuleBase" id="RU003616"/>
    </source>
</evidence>
<evidence type="ECO:0000256" key="1">
    <source>
        <dbReference type="PROSITE-ProRule" id="PRU00285"/>
    </source>
</evidence>
<dbReference type="SUPFAM" id="SSF49764">
    <property type="entry name" value="HSP20-like chaperones"/>
    <property type="match status" value="1"/>
</dbReference>
<dbReference type="Proteomes" id="UP000027931">
    <property type="component" value="Unassembled WGS sequence"/>
</dbReference>
<gene>
    <name evidence="5" type="ORF">EL26_08200</name>
</gene>
<dbReference type="Pfam" id="PF00011">
    <property type="entry name" value="HSP20"/>
    <property type="match status" value="1"/>
</dbReference>
<feature type="domain" description="SHSP" evidence="4">
    <location>
        <begin position="55"/>
        <end position="168"/>
    </location>
</feature>
<dbReference type="InterPro" id="IPR031107">
    <property type="entry name" value="Small_HSP"/>
</dbReference>
<protein>
    <recommendedName>
        <fullName evidence="4">SHSP domain-containing protein</fullName>
    </recommendedName>
</protein>
<comment type="similarity">
    <text evidence="1 2">Belongs to the small heat shock protein (HSP20) family.</text>
</comment>
<sequence>MKRQDLKKWEDQARRFFGNDFWEDILSVLPDSETSSVNRSNDVVSHHPPNQSVARPKPPAQPAIDVCKTDKQYLVLVELPGLRNVDDIEVYMHGGQLFITGTAASPYDRHKSLLSERFKGDFKRIVSLPEPIEEDKIDARYVNGILEIRLPFRSRPKEPKKRIRIETDP</sequence>
<dbReference type="InterPro" id="IPR008978">
    <property type="entry name" value="HSP20-like_chaperone"/>
</dbReference>